<dbReference type="Gene3D" id="3.30.360.10">
    <property type="entry name" value="Dihydrodipicolinate Reductase, domain 2"/>
    <property type="match status" value="1"/>
</dbReference>
<reference evidence="1" key="2">
    <citation type="submission" date="2006-04" db="EMBL/GenBank/DDBJ databases">
        <title>Sequencing of the draft fosmids and assembly of Prochlorococcus marinus environmental genome fragment.</title>
        <authorList>
            <consortium name="US DOE Joint Genome Institute (JGI)"/>
            <person name="Copeland A."/>
            <person name="Lucas S."/>
            <person name="Lapidus A."/>
            <person name="Barry K."/>
            <person name="Detter J.C."/>
            <person name="Glavina T."/>
            <person name="Hammon N."/>
            <person name="Israni S."/>
            <person name="Richardson P."/>
        </authorList>
    </citation>
    <scope>NUCLEOTIDE SEQUENCE</scope>
</reference>
<dbReference type="SUPFAM" id="SSF160532">
    <property type="entry name" value="Ava3019-like"/>
    <property type="match status" value="1"/>
</dbReference>
<dbReference type="EMBL" id="DQ366712">
    <property type="protein sequence ID" value="ABE10787.1"/>
    <property type="molecule type" value="Genomic_DNA"/>
</dbReference>
<name>Q1PL67_PROMR</name>
<dbReference type="AlphaFoldDB" id="Q1PL67"/>
<evidence type="ECO:0008006" key="2">
    <source>
        <dbReference type="Google" id="ProtNLM"/>
    </source>
</evidence>
<accession>Q1PL67</accession>
<protein>
    <recommendedName>
        <fullName evidence="2">DUF1824 domain-containing protein</fullName>
    </recommendedName>
</protein>
<evidence type="ECO:0000313" key="1">
    <source>
        <dbReference type="EMBL" id="ABE10787.1"/>
    </source>
</evidence>
<dbReference type="InterPro" id="IPR014953">
    <property type="entry name" value="DUF1824"/>
</dbReference>
<dbReference type="Pfam" id="PF08854">
    <property type="entry name" value="DUF1824"/>
    <property type="match status" value="1"/>
</dbReference>
<reference evidence="1" key="1">
    <citation type="journal article" date="2006" name="Science">
        <title>Genomic islands and the ecology and evolution of Prochlorococcus.</title>
        <authorList>
            <person name="Coleman M.L."/>
            <person name="Sullivan M.B."/>
            <person name="Martiny A.C."/>
            <person name="Steglich C."/>
            <person name="Barry K."/>
            <person name="Delong E.F."/>
            <person name="Chisholm S.W."/>
        </authorList>
    </citation>
    <scope>NUCLEOTIDE SEQUENCE</scope>
</reference>
<proteinExistence type="predicted"/>
<sequence length="145" mass="16038">MEWKNLWLINIILGSNLMEINKLADLNSLRTAPFLSSSQEKKLLGELESNIHNADWITIGIMAPSDNKAIEALKSISNKYSSIKFDNLDSLHADGCVFLKGNQNTGNIFVRSENGLGEGILITCQYDEDAAKSNTFGPLPLDFFS</sequence>
<gene>
    <name evidence="1" type="ORF">ASNC1363_0042</name>
</gene>
<organism evidence="1">
    <name type="scientific">uncultured Prochlorococcus marinus clone ASNC1363</name>
    <dbReference type="NCBI Taxonomy" id="379364"/>
    <lineage>
        <taxon>Bacteria</taxon>
        <taxon>Bacillati</taxon>
        <taxon>Cyanobacteriota</taxon>
        <taxon>Cyanophyceae</taxon>
        <taxon>Synechococcales</taxon>
        <taxon>Prochlorococcaceae</taxon>
        <taxon>Prochlorococcus</taxon>
    </lineage>
</organism>